<keyword evidence="6" id="KW-0282">Flagellum</keyword>
<dbReference type="PANTHER" id="PTHR34653:SF1">
    <property type="entry name" value="FLAGELLAR HOOK-BASAL BODY COMPLEX PROTEIN FLIE"/>
    <property type="match status" value="1"/>
</dbReference>
<dbReference type="NCBIfam" id="TIGR00205">
    <property type="entry name" value="fliE"/>
    <property type="match status" value="1"/>
</dbReference>
<gene>
    <name evidence="5 6" type="primary">fliE</name>
    <name evidence="6" type="ORF">HQN79_08230</name>
</gene>
<dbReference type="GO" id="GO:0005198">
    <property type="term" value="F:structural molecule activity"/>
    <property type="evidence" value="ECO:0007669"/>
    <property type="project" value="UniProtKB-UniRule"/>
</dbReference>
<evidence type="ECO:0000256" key="3">
    <source>
        <dbReference type="ARBA" id="ARBA00018024"/>
    </source>
</evidence>
<keyword evidence="7" id="KW-1185">Reference proteome</keyword>
<protein>
    <recommendedName>
        <fullName evidence="3 5">Flagellar hook-basal body complex protein FliE</fullName>
    </recommendedName>
</protein>
<dbReference type="EMBL" id="CP054020">
    <property type="protein sequence ID" value="QKI89552.1"/>
    <property type="molecule type" value="Genomic_DNA"/>
</dbReference>
<evidence type="ECO:0000256" key="2">
    <source>
        <dbReference type="ARBA" id="ARBA00009272"/>
    </source>
</evidence>
<accession>A0A7D4NR45</accession>
<evidence type="ECO:0000313" key="6">
    <source>
        <dbReference type="EMBL" id="QKI89552.1"/>
    </source>
</evidence>
<dbReference type="Pfam" id="PF02049">
    <property type="entry name" value="FliE"/>
    <property type="match status" value="1"/>
</dbReference>
<dbReference type="GO" id="GO:0071973">
    <property type="term" value="P:bacterial-type flagellum-dependent cell motility"/>
    <property type="evidence" value="ECO:0007669"/>
    <property type="project" value="InterPro"/>
</dbReference>
<sequence length="113" mass="12458">MSTVDTQSLMLQMRSLAAQAQSKPVDPLQGIQSVEAAGKPENFAQLLNSSIEAVNEQQNLSKEMKESFERGDPGVELSEVMLQAQKASLSFQAMTQVRNKLVDAYKEITQMPI</sequence>
<dbReference type="GO" id="GO:0009425">
    <property type="term" value="C:bacterial-type flagellum basal body"/>
    <property type="evidence" value="ECO:0007669"/>
    <property type="project" value="UniProtKB-SubCell"/>
</dbReference>
<comment type="similarity">
    <text evidence="2 5">Belongs to the FliE family.</text>
</comment>
<evidence type="ECO:0000256" key="5">
    <source>
        <dbReference type="HAMAP-Rule" id="MF_00724"/>
    </source>
</evidence>
<dbReference type="InterPro" id="IPR001624">
    <property type="entry name" value="FliE"/>
</dbReference>
<organism evidence="6 7">
    <name type="scientific">Thiomicrorhabdus xiamenensis</name>
    <dbReference type="NCBI Taxonomy" id="2739063"/>
    <lineage>
        <taxon>Bacteria</taxon>
        <taxon>Pseudomonadati</taxon>
        <taxon>Pseudomonadota</taxon>
        <taxon>Gammaproteobacteria</taxon>
        <taxon>Thiotrichales</taxon>
        <taxon>Piscirickettsiaceae</taxon>
        <taxon>Thiomicrorhabdus</taxon>
    </lineage>
</organism>
<name>A0A7D4NR45_9GAMM</name>
<evidence type="ECO:0000256" key="1">
    <source>
        <dbReference type="ARBA" id="ARBA00004117"/>
    </source>
</evidence>
<evidence type="ECO:0000313" key="7">
    <source>
        <dbReference type="Proteomes" id="UP000504724"/>
    </source>
</evidence>
<dbReference type="PANTHER" id="PTHR34653">
    <property type="match status" value="1"/>
</dbReference>
<dbReference type="AlphaFoldDB" id="A0A7D4NR45"/>
<comment type="subcellular location">
    <subcellularLocation>
        <location evidence="1 5">Bacterial flagellum basal body</location>
    </subcellularLocation>
</comment>
<reference evidence="6 7" key="1">
    <citation type="submission" date="2020-05" db="EMBL/GenBank/DDBJ databases">
        <title>Thiomicrorhabdus sediminis sp.nov. and Thiomicrorhabdus xiamenensis sp.nov., novel sulfur-oxidizing bacteria isolated from coastal sediment.</title>
        <authorList>
            <person name="Liu X."/>
        </authorList>
    </citation>
    <scope>NUCLEOTIDE SEQUENCE [LARGE SCALE GENOMIC DNA]</scope>
    <source>
        <strain evidence="6 7">G2</strain>
    </source>
</reference>
<keyword evidence="4 5" id="KW-0975">Bacterial flagellum</keyword>
<dbReference type="GO" id="GO:0003774">
    <property type="term" value="F:cytoskeletal motor activity"/>
    <property type="evidence" value="ECO:0007669"/>
    <property type="project" value="InterPro"/>
</dbReference>
<dbReference type="HAMAP" id="MF_00724">
    <property type="entry name" value="FliE"/>
    <property type="match status" value="1"/>
</dbReference>
<dbReference type="RefSeq" id="WP_173285477.1">
    <property type="nucleotide sequence ID" value="NZ_CP054020.1"/>
</dbReference>
<proteinExistence type="inferred from homology"/>
<dbReference type="PRINTS" id="PR01006">
    <property type="entry name" value="FLGHOOKFLIE"/>
</dbReference>
<dbReference type="KEGG" id="txa:HQN79_08230"/>
<dbReference type="Proteomes" id="UP000504724">
    <property type="component" value="Chromosome"/>
</dbReference>
<keyword evidence="6" id="KW-0969">Cilium</keyword>
<keyword evidence="6" id="KW-0966">Cell projection</keyword>
<evidence type="ECO:0000256" key="4">
    <source>
        <dbReference type="ARBA" id="ARBA00023143"/>
    </source>
</evidence>